<gene>
    <name evidence="7" type="primary">106085465</name>
</gene>
<protein>
    <recommendedName>
        <fullName evidence="6">C2H2-type domain-containing protein</fullName>
    </recommendedName>
</protein>
<dbReference type="SMART" id="SM00868">
    <property type="entry name" value="zf-AD"/>
    <property type="match status" value="1"/>
</dbReference>
<evidence type="ECO:0000256" key="4">
    <source>
        <dbReference type="ARBA" id="ARBA00022833"/>
    </source>
</evidence>
<evidence type="ECO:0000256" key="2">
    <source>
        <dbReference type="ARBA" id="ARBA00022737"/>
    </source>
</evidence>
<keyword evidence="2" id="KW-0677">Repeat</keyword>
<dbReference type="PANTHER" id="PTHR24379">
    <property type="entry name" value="KRAB AND ZINC FINGER DOMAIN-CONTAINING"/>
    <property type="match status" value="1"/>
</dbReference>
<reference evidence="7" key="1">
    <citation type="submission" date="2020-05" db="UniProtKB">
        <authorList>
            <consortium name="EnsemblMetazoa"/>
        </authorList>
    </citation>
    <scope>IDENTIFICATION</scope>
    <source>
        <strain evidence="7">USDA</strain>
    </source>
</reference>
<dbReference type="GO" id="GO:0000977">
    <property type="term" value="F:RNA polymerase II transcription regulatory region sequence-specific DNA binding"/>
    <property type="evidence" value="ECO:0007669"/>
    <property type="project" value="TreeGrafter"/>
</dbReference>
<organism evidence="7 8">
    <name type="scientific">Stomoxys calcitrans</name>
    <name type="common">Stable fly</name>
    <name type="synonym">Conops calcitrans</name>
    <dbReference type="NCBI Taxonomy" id="35570"/>
    <lineage>
        <taxon>Eukaryota</taxon>
        <taxon>Metazoa</taxon>
        <taxon>Ecdysozoa</taxon>
        <taxon>Arthropoda</taxon>
        <taxon>Hexapoda</taxon>
        <taxon>Insecta</taxon>
        <taxon>Pterygota</taxon>
        <taxon>Neoptera</taxon>
        <taxon>Endopterygota</taxon>
        <taxon>Diptera</taxon>
        <taxon>Brachycera</taxon>
        <taxon>Muscomorpha</taxon>
        <taxon>Muscoidea</taxon>
        <taxon>Muscidae</taxon>
        <taxon>Stomoxys</taxon>
    </lineage>
</organism>
<dbReference type="InterPro" id="IPR036236">
    <property type="entry name" value="Znf_C2H2_sf"/>
</dbReference>
<dbReference type="Pfam" id="PF00096">
    <property type="entry name" value="zf-C2H2"/>
    <property type="match status" value="2"/>
</dbReference>
<dbReference type="GO" id="GO:0005634">
    <property type="term" value="C:nucleus"/>
    <property type="evidence" value="ECO:0007669"/>
    <property type="project" value="InterPro"/>
</dbReference>
<dbReference type="GO" id="GO:0000981">
    <property type="term" value="F:DNA-binding transcription factor activity, RNA polymerase II-specific"/>
    <property type="evidence" value="ECO:0007669"/>
    <property type="project" value="TreeGrafter"/>
</dbReference>
<dbReference type="KEGG" id="scac:106085465"/>
<dbReference type="PROSITE" id="PS00028">
    <property type="entry name" value="ZINC_FINGER_C2H2_1"/>
    <property type="match status" value="6"/>
</dbReference>
<feature type="domain" description="C2H2-type" evidence="6">
    <location>
        <begin position="486"/>
        <end position="510"/>
    </location>
</feature>
<feature type="domain" description="C2H2-type" evidence="6">
    <location>
        <begin position="178"/>
        <end position="206"/>
    </location>
</feature>
<feature type="domain" description="C2H2-type" evidence="6">
    <location>
        <begin position="458"/>
        <end position="485"/>
    </location>
</feature>
<keyword evidence="4" id="KW-0862">Zinc</keyword>
<dbReference type="Proteomes" id="UP000095300">
    <property type="component" value="Unassembled WGS sequence"/>
</dbReference>
<dbReference type="AlphaFoldDB" id="A0A1I8NLH8"/>
<dbReference type="PROSITE" id="PS50157">
    <property type="entry name" value="ZINC_FINGER_C2H2_2"/>
    <property type="match status" value="6"/>
</dbReference>
<evidence type="ECO:0000256" key="5">
    <source>
        <dbReference type="PROSITE-ProRule" id="PRU00042"/>
    </source>
</evidence>
<feature type="domain" description="C2H2-type" evidence="6">
    <location>
        <begin position="400"/>
        <end position="428"/>
    </location>
</feature>
<dbReference type="Pfam" id="PF13894">
    <property type="entry name" value="zf-C2H2_4"/>
    <property type="match status" value="1"/>
</dbReference>
<dbReference type="Gene3D" id="3.30.160.60">
    <property type="entry name" value="Classic Zinc Finger"/>
    <property type="match status" value="5"/>
</dbReference>
<keyword evidence="1" id="KW-0479">Metal-binding</keyword>
<evidence type="ECO:0000313" key="8">
    <source>
        <dbReference type="Proteomes" id="UP000095300"/>
    </source>
</evidence>
<dbReference type="EnsemblMetazoa" id="SCAU000049-RB">
    <property type="protein sequence ID" value="SCAU000049-PB"/>
    <property type="gene ID" value="SCAU000049"/>
</dbReference>
<dbReference type="SUPFAM" id="SSF57667">
    <property type="entry name" value="beta-beta-alpha zinc fingers"/>
    <property type="match status" value="3"/>
</dbReference>
<name>A0A1I8NLH8_STOCA</name>
<dbReference type="VEuPathDB" id="VectorBase:SCAU000049"/>
<dbReference type="InterPro" id="IPR013087">
    <property type="entry name" value="Znf_C2H2_type"/>
</dbReference>
<sequence>MDCCNFCSRKHKTFKISEYVFSYEGRSVPTKTLLQIFPPDIQEIITGPCSLICPSCIKQLHDYYGFIQQIRQTFLTMNANKSESNSSKARKCAFVDSMECSVEYNRPCNQFYQPTTFKPILPKTEHRRAHIEIDNSASRTSHSRLYKCLECAESFKSFKHLRQHEFGFCNIFNINGVFACKYCHLCFKAATSLANHESSQHPEQQFLCCLCEDKLFTSKGYLTRHIQKTHNHSFLQYFCGECDEAMIMTTKNDVKKHFESSHTGQKCSNEAPAHALENEDEGDMDLEMHEEFLDEFLLAHSNENSFQFSECWEALDLHLTDMLHAQTTHSHNGETHTQAFQCPKCFEPFQNPQPLLQHLAESHNISVFLCQICQQTFPTSNDFKLHKRSICSKSTSATCVNCPFCGKAFSSTLKLKQHLRIVHTQNKKHICQLCDKQFSTLDHLKKHVLSQHQNERKHICHICSKSFSQSCHLKQHLAIHTIGKTIKCTECPERFWRNIDLYRHRKQHVS</sequence>
<keyword evidence="8" id="KW-1185">Reference proteome</keyword>
<dbReference type="SMART" id="SM00355">
    <property type="entry name" value="ZnF_C2H2"/>
    <property type="match status" value="10"/>
</dbReference>
<proteinExistence type="predicted"/>
<evidence type="ECO:0000259" key="6">
    <source>
        <dbReference type="PROSITE" id="PS50157"/>
    </source>
</evidence>
<dbReference type="InterPro" id="IPR012934">
    <property type="entry name" value="Znf_AD"/>
</dbReference>
<dbReference type="PANTHER" id="PTHR24379:SF127">
    <property type="entry name" value="BLOODY FINGERS-RELATED"/>
    <property type="match status" value="1"/>
</dbReference>
<dbReference type="STRING" id="35570.A0A1I8NLH8"/>
<evidence type="ECO:0000313" key="7">
    <source>
        <dbReference type="EnsemblMetazoa" id="SCAU000049-PB"/>
    </source>
</evidence>
<dbReference type="FunFam" id="3.30.160.60:FF:000446">
    <property type="entry name" value="Zinc finger protein"/>
    <property type="match status" value="1"/>
</dbReference>
<evidence type="ECO:0000256" key="1">
    <source>
        <dbReference type="ARBA" id="ARBA00022723"/>
    </source>
</evidence>
<feature type="domain" description="C2H2-type" evidence="6">
    <location>
        <begin position="146"/>
        <end position="165"/>
    </location>
</feature>
<keyword evidence="3 5" id="KW-0863">Zinc-finger</keyword>
<dbReference type="OrthoDB" id="8922241at2759"/>
<evidence type="ECO:0000256" key="3">
    <source>
        <dbReference type="ARBA" id="ARBA00022771"/>
    </source>
</evidence>
<feature type="domain" description="C2H2-type" evidence="6">
    <location>
        <begin position="429"/>
        <end position="457"/>
    </location>
</feature>
<accession>A0A1I8NLH8</accession>
<dbReference type="GO" id="GO:0008270">
    <property type="term" value="F:zinc ion binding"/>
    <property type="evidence" value="ECO:0007669"/>
    <property type="project" value="UniProtKB-KW"/>
</dbReference>